<name>X1JV43_9ZZZZ</name>
<feature type="non-terminal residue" evidence="1">
    <location>
        <position position="1"/>
    </location>
</feature>
<proteinExistence type="predicted"/>
<dbReference type="AlphaFoldDB" id="X1JV43"/>
<dbReference type="EMBL" id="BARU01047275">
    <property type="protein sequence ID" value="GAH97947.1"/>
    <property type="molecule type" value="Genomic_DNA"/>
</dbReference>
<reference evidence="1" key="1">
    <citation type="journal article" date="2014" name="Front. Microbiol.">
        <title>High frequency of phylogenetically diverse reductive dehalogenase-homologous genes in deep subseafloor sedimentary metagenomes.</title>
        <authorList>
            <person name="Kawai M."/>
            <person name="Futagami T."/>
            <person name="Toyoda A."/>
            <person name="Takaki Y."/>
            <person name="Nishi S."/>
            <person name="Hori S."/>
            <person name="Arai W."/>
            <person name="Tsubouchi T."/>
            <person name="Morono Y."/>
            <person name="Uchiyama I."/>
            <person name="Ito T."/>
            <person name="Fujiyama A."/>
            <person name="Inagaki F."/>
            <person name="Takami H."/>
        </authorList>
    </citation>
    <scope>NUCLEOTIDE SEQUENCE</scope>
    <source>
        <strain evidence="1">Expedition CK06-06</strain>
    </source>
</reference>
<comment type="caution">
    <text evidence="1">The sequence shown here is derived from an EMBL/GenBank/DDBJ whole genome shotgun (WGS) entry which is preliminary data.</text>
</comment>
<organism evidence="1">
    <name type="scientific">marine sediment metagenome</name>
    <dbReference type="NCBI Taxonomy" id="412755"/>
    <lineage>
        <taxon>unclassified sequences</taxon>
        <taxon>metagenomes</taxon>
        <taxon>ecological metagenomes</taxon>
    </lineage>
</organism>
<gene>
    <name evidence="1" type="ORF">S03H2_70909</name>
</gene>
<sequence>FKLTHGSLRAVVRDVFNNSESRTTISAVGKGVTEAAVNRGENLPLAILTGSDIW</sequence>
<accession>X1JV43</accession>
<evidence type="ECO:0000313" key="1">
    <source>
        <dbReference type="EMBL" id="GAH97947.1"/>
    </source>
</evidence>
<protein>
    <submittedName>
        <fullName evidence="1">Uncharacterized protein</fullName>
    </submittedName>
</protein>